<name>A0A437AJH4_9MICR</name>
<evidence type="ECO:0000313" key="2">
    <source>
        <dbReference type="Proteomes" id="UP000282876"/>
    </source>
</evidence>
<dbReference type="VEuPathDB" id="MicrosporidiaDB:TUBRATIS_22870"/>
<comment type="caution">
    <text evidence="1">The sequence shown here is derived from an EMBL/GenBank/DDBJ whole genome shotgun (WGS) entry which is preliminary data.</text>
</comment>
<proteinExistence type="predicted"/>
<feature type="non-terminal residue" evidence="1">
    <location>
        <position position="144"/>
    </location>
</feature>
<dbReference type="AlphaFoldDB" id="A0A437AJH4"/>
<keyword evidence="2" id="KW-1185">Reference proteome</keyword>
<sequence>MNSIKQNCKVCIKEREKHFLSEMHKTNLTNLNINLEKGNFIFNKEIALNFVNKEEEIEIREVIKKKKELDFKLNYSFSHILSKYDPRYHILGQKFSFDIKPKDISRVKHKEKETNLLSEKVNKFDFNLQEYPLLKNFMISNCNS</sequence>
<dbReference type="OrthoDB" id="2200730at2759"/>
<dbReference type="Proteomes" id="UP000282876">
    <property type="component" value="Unassembled WGS sequence"/>
</dbReference>
<gene>
    <name evidence="1" type="ORF">TUBRATIS_22870</name>
</gene>
<organism evidence="1 2">
    <name type="scientific">Tubulinosema ratisbonensis</name>
    <dbReference type="NCBI Taxonomy" id="291195"/>
    <lineage>
        <taxon>Eukaryota</taxon>
        <taxon>Fungi</taxon>
        <taxon>Fungi incertae sedis</taxon>
        <taxon>Microsporidia</taxon>
        <taxon>Tubulinosematoidea</taxon>
        <taxon>Tubulinosematidae</taxon>
        <taxon>Tubulinosema</taxon>
    </lineage>
</organism>
<protein>
    <submittedName>
        <fullName evidence="1">Uncharacterized protein</fullName>
    </submittedName>
</protein>
<evidence type="ECO:0000313" key="1">
    <source>
        <dbReference type="EMBL" id="RVD91269.1"/>
    </source>
</evidence>
<reference evidence="1 2" key="1">
    <citation type="submission" date="2018-10" db="EMBL/GenBank/DDBJ databases">
        <title>Draft genome sequence of the microsporidian Tubulinosema ratisbonensis.</title>
        <authorList>
            <person name="Polonais V."/>
            <person name="Peyretaillade E."/>
            <person name="Niehus S."/>
            <person name="Wawrzyniak I."/>
            <person name="Franchet A."/>
            <person name="Gaspin C."/>
            <person name="Reichstadt M."/>
            <person name="Belser C."/>
            <person name="Labadie K."/>
            <person name="Delbac F."/>
            <person name="Ferrandon D."/>
        </authorList>
    </citation>
    <scope>NUCLEOTIDE SEQUENCE [LARGE SCALE GENOMIC DNA]</scope>
    <source>
        <strain evidence="1 2">Franzen</strain>
    </source>
</reference>
<dbReference type="EMBL" id="RCSS01000585">
    <property type="protein sequence ID" value="RVD91269.1"/>
    <property type="molecule type" value="Genomic_DNA"/>
</dbReference>
<accession>A0A437AJH4</accession>